<feature type="signal peptide" evidence="3">
    <location>
        <begin position="1"/>
        <end position="20"/>
    </location>
</feature>
<dbReference type="Pfam" id="PF00149">
    <property type="entry name" value="Metallophos"/>
    <property type="match status" value="1"/>
</dbReference>
<feature type="domain" description="Calcineurin-like phosphoesterase" evidence="4">
    <location>
        <begin position="28"/>
        <end position="216"/>
    </location>
</feature>
<reference evidence="5 6" key="1">
    <citation type="submission" date="2016-01" db="EMBL/GenBank/DDBJ databases">
        <title>Genome sequencing of Roseivirga spongicola UST030701-084.</title>
        <authorList>
            <person name="Selvaratnam C."/>
            <person name="Thevarajoo S."/>
            <person name="Goh K.M."/>
            <person name="Ee R."/>
            <person name="Chan K.-G."/>
            <person name="Chong C.S."/>
        </authorList>
    </citation>
    <scope>NUCLEOTIDE SEQUENCE [LARGE SCALE GENOMIC DNA]</scope>
    <source>
        <strain evidence="5 6">UST030701-084</strain>
    </source>
</reference>
<proteinExistence type="predicted"/>
<dbReference type="Gene3D" id="3.60.21.10">
    <property type="match status" value="2"/>
</dbReference>
<dbReference type="GO" id="GO:0016787">
    <property type="term" value="F:hydrolase activity"/>
    <property type="evidence" value="ECO:0007669"/>
    <property type="project" value="UniProtKB-KW"/>
</dbReference>
<dbReference type="Gene3D" id="2.40.160.50">
    <property type="entry name" value="membrane protein fhac: a member of the omp85/tpsb transporter family"/>
    <property type="match status" value="1"/>
</dbReference>
<dbReference type="PANTHER" id="PTHR10161:SF14">
    <property type="entry name" value="TARTRATE-RESISTANT ACID PHOSPHATASE TYPE 5"/>
    <property type="match status" value="1"/>
</dbReference>
<dbReference type="PANTHER" id="PTHR10161">
    <property type="entry name" value="TARTRATE-RESISTANT ACID PHOSPHATASE TYPE 5"/>
    <property type="match status" value="1"/>
</dbReference>
<dbReference type="EMBL" id="LRPC01000001">
    <property type="protein sequence ID" value="KYG77588.1"/>
    <property type="molecule type" value="Genomic_DNA"/>
</dbReference>
<organism evidence="5 6">
    <name type="scientific">Roseivirga spongicola</name>
    <dbReference type="NCBI Taxonomy" id="333140"/>
    <lineage>
        <taxon>Bacteria</taxon>
        <taxon>Pseudomonadati</taxon>
        <taxon>Bacteroidota</taxon>
        <taxon>Cytophagia</taxon>
        <taxon>Cytophagales</taxon>
        <taxon>Roseivirgaceae</taxon>
        <taxon>Roseivirga</taxon>
    </lineage>
</organism>
<dbReference type="InterPro" id="IPR004843">
    <property type="entry name" value="Calcineurin-like_PHP"/>
</dbReference>
<feature type="chain" id="PRO_5007574697" description="Calcineurin-like phosphoesterase domain-containing protein" evidence="3">
    <location>
        <begin position="21"/>
        <end position="1224"/>
    </location>
</feature>
<comment type="caution">
    <text evidence="5">The sequence shown here is derived from an EMBL/GenBank/DDBJ whole genome shotgun (WGS) entry which is preliminary data.</text>
</comment>
<dbReference type="InterPro" id="IPR051558">
    <property type="entry name" value="Metallophosphoesterase_PAP"/>
</dbReference>
<evidence type="ECO:0000256" key="3">
    <source>
        <dbReference type="SAM" id="SignalP"/>
    </source>
</evidence>
<dbReference type="OrthoDB" id="333971at2"/>
<dbReference type="InterPro" id="IPR029052">
    <property type="entry name" value="Metallo-depent_PP-like"/>
</dbReference>
<dbReference type="SUPFAM" id="SSF56300">
    <property type="entry name" value="Metallo-dependent phosphatases"/>
    <property type="match status" value="1"/>
</dbReference>
<evidence type="ECO:0000256" key="1">
    <source>
        <dbReference type="ARBA" id="ARBA00022729"/>
    </source>
</evidence>
<dbReference type="STRING" id="333140.AWW68_02105"/>
<protein>
    <recommendedName>
        <fullName evidence="4">Calcineurin-like phosphoesterase domain-containing protein</fullName>
    </recommendedName>
</protein>
<name>A0A150XFV1_9BACT</name>
<dbReference type="AlphaFoldDB" id="A0A150XFV1"/>
<evidence type="ECO:0000256" key="2">
    <source>
        <dbReference type="ARBA" id="ARBA00022801"/>
    </source>
</evidence>
<sequence>MKRLLFFLLTILPFSSIAFQANPPIYSVYLIGDAGEPYENPVLTLLKKELDMAGENAAVIFLGDNIYPKGMPPEDHPLRAEAELAIDGQINAVKDFAGKKVFIPGNHDWAQGRSYGVDWLRNQEDYVENALNNLDVWIPTRGCPGPVEIDLNEKITLVVIDTQWFLHKGRKPEEGNNCGVTSLVEVGALLQDILKRNAHKKVIVSSHHPMYTYGIHGGVFGLKDHIFPLTASKKLKNLYIPLPVIGSIYPMYRKIFGNIQDNTHPVYKQFRDGMVQLMKTHPDVIHTAGHEHALEHIEKEDMHFVVSGSGAKNNAHVKQKGDALFAQNTMGYGRLDYYNDGKVTLTFITPEGGQAKELYSAVLSENPFPPNPEDLIAKFNTNEFKDKTVEFPASLKYNNKSNLHKSLFGANYREEWAAEVEHPVFDIGSVKGGLKILKKGGGHQTISLRLEAEDGKQYVLRSIDKNPALTLPPNLRRTFIKGIVQDGISSSHPYAPTVIPPLADAAGIYHANPEIYYIPDDPRFGIYRKDFANTLALFEERANKEHISEPFFGAGDDVHSSIELYEKLQDDNDEKVDEAFVVRNRLFDMWLGDWDRHDDQWRWVEFDQKDDKKLYRPIPRDRDVAFFAGEGAFKKLSASKWAQPALKGFHDEISYTPSYGFYRIRWFDRYFMTEPDEVSWVQQANELKAALTDEVIESAFKVWPQEIYNLSGEEIIRKLKNRRDNLDTYARDYFRFLSKTVNVLGSDKRERFVVERLDDEHTKVTMFKISDKGNLEKKYERTFKTSITEEIRLYGFDQEDEFIISGDVNEGIVVRIIGGGDKDLIKDSSNVQGAKKHTIVYDKTKSTTIEAGLETKDKTSDDDPDINQYDMEEFDFDVTMPLVSFNYNPDDGIFIGGGFMRKNDGFRKEPYASKHKVLANYAVATSSYNLSYEAEFVDILGRANLLLDLDVKAPNFVNNFFGLGNETEYNKDLDLTYYRTRYQSYLINPSLSFPVGASANFVIGGRVWGVEIEENNDRFISDFPNNGLNPNIIEEHRTYVGGNVGFHFETKDDEIFPKRGVTFNTDVIYDNGIGNLAKNSARWTTDLTFRWVLDGFGRTSMATRVGYNKSFGDYEFYQASRLDGFNTLRGYRRYRFAGESSFYHQVDLRVDLFEWRNYFLPARVGLILFNDIGRVWVDGEDSNKLHHGYGGGVYLTPFGQFAVNILLARSEENFLPLFKLGFYF</sequence>
<gene>
    <name evidence="5" type="ORF">AWW68_02105</name>
</gene>
<evidence type="ECO:0000313" key="5">
    <source>
        <dbReference type="EMBL" id="KYG77588.1"/>
    </source>
</evidence>
<keyword evidence="6" id="KW-1185">Reference proteome</keyword>
<accession>A0A150XFV1</accession>
<dbReference type="Proteomes" id="UP000075606">
    <property type="component" value="Unassembled WGS sequence"/>
</dbReference>
<keyword evidence="2" id="KW-0378">Hydrolase</keyword>
<evidence type="ECO:0000259" key="4">
    <source>
        <dbReference type="Pfam" id="PF00149"/>
    </source>
</evidence>
<keyword evidence="1 3" id="KW-0732">Signal</keyword>
<evidence type="ECO:0000313" key="6">
    <source>
        <dbReference type="Proteomes" id="UP000075606"/>
    </source>
</evidence>
<dbReference type="RefSeq" id="WP_068216087.1">
    <property type="nucleotide sequence ID" value="NZ_LRPC01000001.1"/>
</dbReference>